<gene>
    <name evidence="1" type="ORF">C8F04DRAFT_961455</name>
</gene>
<comment type="caution">
    <text evidence="1">The sequence shown here is derived from an EMBL/GenBank/DDBJ whole genome shotgun (WGS) entry which is preliminary data.</text>
</comment>
<evidence type="ECO:0008006" key="3">
    <source>
        <dbReference type="Google" id="ProtNLM"/>
    </source>
</evidence>
<keyword evidence="2" id="KW-1185">Reference proteome</keyword>
<feature type="non-terminal residue" evidence="1">
    <location>
        <position position="1"/>
    </location>
</feature>
<sequence length="253" mass="28962">RALKYRTAINQFIANNRDLRSVELTMEDWDAVSMVSDWLLNFRAATTEMSATSRPMLSSTHCIFCGLQKTLKNKLAALPDNSPEELVEGLTNAHRKLSDYYYKFDQSPFYIWAALLDPRFNYKKLHKDYAGDPDLSKYLEEQKKALRADLDENYPASESLKQTSSAATGRMTNWMLDNYFDAPRIALDMDPVHDPGSVVAVERVFSGGRDTISLRRSSLKVKPETIHILMVLIHQLRLRRKSIEDALRAIVVD</sequence>
<dbReference type="EMBL" id="JARJCM010000090">
    <property type="protein sequence ID" value="KAJ7030511.1"/>
    <property type="molecule type" value="Genomic_DNA"/>
</dbReference>
<organism evidence="1 2">
    <name type="scientific">Mycena alexandri</name>
    <dbReference type="NCBI Taxonomy" id="1745969"/>
    <lineage>
        <taxon>Eukaryota</taxon>
        <taxon>Fungi</taxon>
        <taxon>Dikarya</taxon>
        <taxon>Basidiomycota</taxon>
        <taxon>Agaricomycotina</taxon>
        <taxon>Agaricomycetes</taxon>
        <taxon>Agaricomycetidae</taxon>
        <taxon>Agaricales</taxon>
        <taxon>Marasmiineae</taxon>
        <taxon>Mycenaceae</taxon>
        <taxon>Mycena</taxon>
    </lineage>
</organism>
<dbReference type="AlphaFoldDB" id="A0AAD6SM79"/>
<dbReference type="Proteomes" id="UP001218188">
    <property type="component" value="Unassembled WGS sequence"/>
</dbReference>
<dbReference type="InterPro" id="IPR012337">
    <property type="entry name" value="RNaseH-like_sf"/>
</dbReference>
<accession>A0AAD6SM79</accession>
<reference evidence="1" key="1">
    <citation type="submission" date="2023-03" db="EMBL/GenBank/DDBJ databases">
        <title>Massive genome expansion in bonnet fungi (Mycena s.s.) driven by repeated elements and novel gene families across ecological guilds.</title>
        <authorList>
            <consortium name="Lawrence Berkeley National Laboratory"/>
            <person name="Harder C.B."/>
            <person name="Miyauchi S."/>
            <person name="Viragh M."/>
            <person name="Kuo A."/>
            <person name="Thoen E."/>
            <person name="Andreopoulos B."/>
            <person name="Lu D."/>
            <person name="Skrede I."/>
            <person name="Drula E."/>
            <person name="Henrissat B."/>
            <person name="Morin E."/>
            <person name="Kohler A."/>
            <person name="Barry K."/>
            <person name="LaButti K."/>
            <person name="Morin E."/>
            <person name="Salamov A."/>
            <person name="Lipzen A."/>
            <person name="Mereny Z."/>
            <person name="Hegedus B."/>
            <person name="Baldrian P."/>
            <person name="Stursova M."/>
            <person name="Weitz H."/>
            <person name="Taylor A."/>
            <person name="Grigoriev I.V."/>
            <person name="Nagy L.G."/>
            <person name="Martin F."/>
            <person name="Kauserud H."/>
        </authorList>
    </citation>
    <scope>NUCLEOTIDE SEQUENCE</scope>
    <source>
        <strain evidence="1">CBHHK200</strain>
    </source>
</reference>
<proteinExistence type="predicted"/>
<protein>
    <recommendedName>
        <fullName evidence="3">HAT C-terminal dimerisation domain-containing protein</fullName>
    </recommendedName>
</protein>
<name>A0AAD6SM79_9AGAR</name>
<evidence type="ECO:0000313" key="2">
    <source>
        <dbReference type="Proteomes" id="UP001218188"/>
    </source>
</evidence>
<evidence type="ECO:0000313" key="1">
    <source>
        <dbReference type="EMBL" id="KAJ7030511.1"/>
    </source>
</evidence>
<dbReference type="SUPFAM" id="SSF53098">
    <property type="entry name" value="Ribonuclease H-like"/>
    <property type="match status" value="1"/>
</dbReference>